<dbReference type="NCBIfam" id="TIGR02512">
    <property type="entry name" value="FeFe_hydrog_A"/>
    <property type="match status" value="1"/>
</dbReference>
<proteinExistence type="inferred from homology"/>
<dbReference type="GO" id="GO:0005506">
    <property type="term" value="F:iron ion binding"/>
    <property type="evidence" value="ECO:0007669"/>
    <property type="project" value="InterPro"/>
</dbReference>
<evidence type="ECO:0000256" key="8">
    <source>
        <dbReference type="ARBA" id="ARBA00022967"/>
    </source>
</evidence>
<dbReference type="InterPro" id="IPR049830">
    <property type="entry name" value="HndD"/>
</dbReference>
<dbReference type="Gene3D" id="3.10.20.740">
    <property type="match status" value="1"/>
</dbReference>
<evidence type="ECO:0000259" key="16">
    <source>
        <dbReference type="PROSITE" id="PS51839"/>
    </source>
</evidence>
<dbReference type="InterPro" id="IPR019574">
    <property type="entry name" value="NADH_UbQ_OxRdtase_Gsu_4Fe4S-bd"/>
</dbReference>
<keyword evidence="8" id="KW-1278">Translocase</keyword>
<dbReference type="SUPFAM" id="SSF53920">
    <property type="entry name" value="Fe-only hydrogenase"/>
    <property type="match status" value="1"/>
</dbReference>
<dbReference type="EMBL" id="RCHT01000004">
    <property type="protein sequence ID" value="RLL13178.1"/>
    <property type="molecule type" value="Genomic_DNA"/>
</dbReference>
<organism evidence="17 18">
    <name type="scientific">Anaerotruncus massiliensis</name>
    <name type="common">ex Liu et al. 2021</name>
    <dbReference type="NCBI Taxonomy" id="2321404"/>
    <lineage>
        <taxon>Bacteria</taxon>
        <taxon>Bacillati</taxon>
        <taxon>Bacillota</taxon>
        <taxon>Clostridia</taxon>
        <taxon>Eubacteriales</taxon>
        <taxon>Oscillospiraceae</taxon>
        <taxon>Anaerotruncus</taxon>
    </lineage>
</organism>
<dbReference type="GO" id="GO:0008137">
    <property type="term" value="F:NADH dehydrogenase (ubiquinone) activity"/>
    <property type="evidence" value="ECO:0007669"/>
    <property type="project" value="InterPro"/>
</dbReference>
<dbReference type="PROSITE" id="PS51379">
    <property type="entry name" value="4FE4S_FER_2"/>
    <property type="match status" value="2"/>
</dbReference>
<dbReference type="FunFam" id="3.10.20.740:FF:000004">
    <property type="entry name" value="NADH-quinone oxidoreductase"/>
    <property type="match status" value="1"/>
</dbReference>
<evidence type="ECO:0000313" key="17">
    <source>
        <dbReference type="EMBL" id="RLL13178.1"/>
    </source>
</evidence>
<dbReference type="GO" id="GO:0042773">
    <property type="term" value="P:ATP synthesis coupled electron transport"/>
    <property type="evidence" value="ECO:0007669"/>
    <property type="project" value="InterPro"/>
</dbReference>
<dbReference type="Gene3D" id="3.40.950.10">
    <property type="entry name" value="Fe-only Hydrogenase (Larger Subunit), Chain L, domain 3"/>
    <property type="match status" value="1"/>
</dbReference>
<evidence type="ECO:0000256" key="13">
    <source>
        <dbReference type="ARBA" id="ARBA00034078"/>
    </source>
</evidence>
<dbReference type="Pfam" id="PF02256">
    <property type="entry name" value="Fe_hyd_SSU"/>
    <property type="match status" value="1"/>
</dbReference>
<evidence type="ECO:0000256" key="12">
    <source>
        <dbReference type="ARBA" id="ARBA00023136"/>
    </source>
</evidence>
<dbReference type="PROSITE" id="PS00198">
    <property type="entry name" value="4FE4S_FER_1"/>
    <property type="match status" value="1"/>
</dbReference>
<comment type="cofactor">
    <cofactor evidence="13">
        <name>[2Fe-2S] cluster</name>
        <dbReference type="ChEBI" id="CHEBI:190135"/>
    </cofactor>
</comment>
<comment type="subcellular location">
    <subcellularLocation>
        <location evidence="2">Membrane</location>
    </subcellularLocation>
</comment>
<keyword evidence="11" id="KW-0520">NAD</keyword>
<dbReference type="NCBIfam" id="NF040763">
    <property type="entry name" value="FeFe_hydrog_A6"/>
    <property type="match status" value="1"/>
</dbReference>
<dbReference type="SMART" id="SM00902">
    <property type="entry name" value="Fe_hyd_SSU"/>
    <property type="match status" value="1"/>
</dbReference>
<name>A0A498CN99_9FIRM</name>
<keyword evidence="10" id="KW-0411">Iron-sulfur</keyword>
<comment type="caution">
    <text evidence="17">The sequence shown here is derived from an EMBL/GenBank/DDBJ whole genome shotgun (WGS) entry which is preliminary data.</text>
</comment>
<dbReference type="Proteomes" id="UP000276301">
    <property type="component" value="Unassembled WGS sequence"/>
</dbReference>
<gene>
    <name evidence="17" type="ORF">D4A47_04350</name>
</gene>
<dbReference type="InterPro" id="IPR003149">
    <property type="entry name" value="Fe_hydrogenase_ssu"/>
</dbReference>
<dbReference type="Gene3D" id="3.30.70.20">
    <property type="match status" value="1"/>
</dbReference>
<evidence type="ECO:0000256" key="1">
    <source>
        <dbReference type="ARBA" id="ARBA00001966"/>
    </source>
</evidence>
<dbReference type="SMART" id="SM00929">
    <property type="entry name" value="NADH-G_4Fe-4S_3"/>
    <property type="match status" value="1"/>
</dbReference>
<keyword evidence="5" id="KW-0001">2Fe-2S</keyword>
<dbReference type="InterPro" id="IPR009016">
    <property type="entry name" value="Fe_hydrogenase"/>
</dbReference>
<keyword evidence="9" id="KW-0408">Iron</keyword>
<dbReference type="Pfam" id="PF02906">
    <property type="entry name" value="Fe_hyd_lg_C"/>
    <property type="match status" value="1"/>
</dbReference>
<comment type="cofactor">
    <cofactor evidence="1">
        <name>[4Fe-4S] cluster</name>
        <dbReference type="ChEBI" id="CHEBI:49883"/>
    </cofactor>
</comment>
<dbReference type="CDD" id="cd00207">
    <property type="entry name" value="fer2"/>
    <property type="match status" value="1"/>
</dbReference>
<evidence type="ECO:0000259" key="15">
    <source>
        <dbReference type="PROSITE" id="PS51379"/>
    </source>
</evidence>
<dbReference type="InterPro" id="IPR036991">
    <property type="entry name" value="Fe_hydrogenase_ssu_sf"/>
</dbReference>
<evidence type="ECO:0000256" key="9">
    <source>
        <dbReference type="ARBA" id="ARBA00023004"/>
    </source>
</evidence>
<dbReference type="InterPro" id="IPR013352">
    <property type="entry name" value="Fe_hydrogenase_subset"/>
</dbReference>
<keyword evidence="12" id="KW-0472">Membrane</keyword>
<dbReference type="Gene3D" id="3.40.50.1780">
    <property type="match status" value="1"/>
</dbReference>
<dbReference type="InterPro" id="IPR017900">
    <property type="entry name" value="4Fe4S_Fe_S_CS"/>
</dbReference>
<dbReference type="Pfam" id="PF12838">
    <property type="entry name" value="Fer4_7"/>
    <property type="match status" value="1"/>
</dbReference>
<comment type="similarity">
    <text evidence="3">Belongs to the complex I 75 kDa subunit family.</text>
</comment>
<dbReference type="FunFam" id="3.30.70.20:FF:000035">
    <property type="entry name" value="Iron hydrogenase 1"/>
    <property type="match status" value="1"/>
</dbReference>
<dbReference type="Gene3D" id="4.10.260.20">
    <property type="entry name" value="Iron hydrogenase, small subunit"/>
    <property type="match status" value="1"/>
</dbReference>
<dbReference type="GO" id="GO:0051539">
    <property type="term" value="F:4 iron, 4 sulfur cluster binding"/>
    <property type="evidence" value="ECO:0007669"/>
    <property type="project" value="UniProtKB-KW"/>
</dbReference>
<evidence type="ECO:0000256" key="6">
    <source>
        <dbReference type="ARBA" id="ARBA00022723"/>
    </source>
</evidence>
<dbReference type="InterPro" id="IPR001041">
    <property type="entry name" value="2Fe-2S_ferredoxin-type"/>
</dbReference>
<dbReference type="InterPro" id="IPR036010">
    <property type="entry name" value="2Fe-2S_ferredoxin-like_sf"/>
</dbReference>
<dbReference type="PANTHER" id="PTHR11615">
    <property type="entry name" value="NITRATE, FORMATE, IRON DEHYDROGENASE"/>
    <property type="match status" value="1"/>
</dbReference>
<feature type="domain" description="2Fe-2S ferredoxin-type" evidence="14">
    <location>
        <begin position="4"/>
        <end position="82"/>
    </location>
</feature>
<dbReference type="GO" id="GO:0008901">
    <property type="term" value="F:ferredoxin hydrogenase activity"/>
    <property type="evidence" value="ECO:0007669"/>
    <property type="project" value="InterPro"/>
</dbReference>
<evidence type="ECO:0000256" key="11">
    <source>
        <dbReference type="ARBA" id="ARBA00023027"/>
    </source>
</evidence>
<feature type="domain" description="4Fe-4S His(Cys)3-ligated-type" evidence="16">
    <location>
        <begin position="82"/>
        <end position="121"/>
    </location>
</feature>
<accession>A0A498CN99</accession>
<keyword evidence="6" id="KW-0479">Metal-binding</keyword>
<evidence type="ECO:0000256" key="5">
    <source>
        <dbReference type="ARBA" id="ARBA00022714"/>
    </source>
</evidence>
<evidence type="ECO:0000256" key="3">
    <source>
        <dbReference type="ARBA" id="ARBA00005404"/>
    </source>
</evidence>
<dbReference type="SUPFAM" id="SSF54862">
    <property type="entry name" value="4Fe-4S ferredoxins"/>
    <property type="match status" value="1"/>
</dbReference>
<dbReference type="InterPro" id="IPR017896">
    <property type="entry name" value="4Fe4S_Fe-S-bd"/>
</dbReference>
<dbReference type="Pfam" id="PF13510">
    <property type="entry name" value="Fer2_4"/>
    <property type="match status" value="1"/>
</dbReference>
<dbReference type="Pfam" id="PF10588">
    <property type="entry name" value="NADH-G_4Fe-4S_3"/>
    <property type="match status" value="1"/>
</dbReference>
<dbReference type="AlphaFoldDB" id="A0A498CN99"/>
<dbReference type="RefSeq" id="WP_101553077.1">
    <property type="nucleotide sequence ID" value="NZ_DBFBJK010000085.1"/>
</dbReference>
<sequence>MEKEMVNIKINGMPLSVPKDSTILEAARYAGIQIPTLCYLKEINAIGACRICVVEVKGAKSLVAACVYPVNEGMEILTHSKKVYASRKITLELILSTHKKECLSCVRSGNCELQKLCHDFKVEDEHRYEGSNPEWPKDDSAVHMVRDDNKCILCRRCVAACSKWQGIGVIGPNERGFNTHIACAFEQNLSEVACVSCGQCIVVCPTGAIYEKDQTKEVWRALHDPTKHVVVQTAPSIRATLGEAFGMPIGTNVTGKMVAALRRMGFEKVFDTDLAADMTIVEEAHELVERIQNGGVLPMITSCSPGWVNYCEHYFPDMIPNLSTCKSPQQMFGATVKTWYAQKMGWDPKDIFVVGIMPCTAKKFEVRRDNEDAAGSGIPDVDISLTTRELARMIDRAGIDFTALPDEDFDSAMGESTGAGVIFGATGGVMEAALRTAAEWVGGKPLQDVEFKEVRGTEGIKEASYQIGDLTVNVAVASSLACARKLLEQVRAGMKNYHFIEIMGCPGGCVNGGGQPVQPASVRNFVDLKSLRAKALYDADEAKPLRKSHENPELLKIYEEYFGEFGSHLAHRILHTTYVERPHF</sequence>
<evidence type="ECO:0000259" key="14">
    <source>
        <dbReference type="PROSITE" id="PS51085"/>
    </source>
</evidence>
<dbReference type="InterPro" id="IPR050340">
    <property type="entry name" value="Cytosolic_Fe-S_CAF"/>
</dbReference>
<evidence type="ECO:0000256" key="2">
    <source>
        <dbReference type="ARBA" id="ARBA00004370"/>
    </source>
</evidence>
<dbReference type="InterPro" id="IPR004108">
    <property type="entry name" value="Fe_hydrogenase_lsu_C"/>
</dbReference>
<feature type="domain" description="4Fe-4S ferredoxin-type" evidence="15">
    <location>
        <begin position="142"/>
        <end position="172"/>
    </location>
</feature>
<dbReference type="PROSITE" id="PS51839">
    <property type="entry name" value="4FE4S_HC3"/>
    <property type="match status" value="1"/>
</dbReference>
<protein>
    <submittedName>
        <fullName evidence="17">Ferredoxin</fullName>
    </submittedName>
</protein>
<evidence type="ECO:0000256" key="7">
    <source>
        <dbReference type="ARBA" id="ARBA00022737"/>
    </source>
</evidence>
<evidence type="ECO:0000313" key="18">
    <source>
        <dbReference type="Proteomes" id="UP000276301"/>
    </source>
</evidence>
<dbReference type="PROSITE" id="PS00641">
    <property type="entry name" value="COMPLEX1_75K_1"/>
    <property type="match status" value="1"/>
</dbReference>
<dbReference type="GO" id="GO:0016020">
    <property type="term" value="C:membrane"/>
    <property type="evidence" value="ECO:0007669"/>
    <property type="project" value="UniProtKB-SubCell"/>
</dbReference>
<reference evidence="17 18" key="1">
    <citation type="submission" date="2018-10" db="EMBL/GenBank/DDBJ databases">
        <title>Anaerotruncus faecis sp. nov., isolated from human feces.</title>
        <authorList>
            <person name="Wang Y.-J."/>
        </authorList>
    </citation>
    <scope>NUCLEOTIDE SEQUENCE [LARGE SCALE GENOMIC DNA]</scope>
    <source>
        <strain evidence="17 18">22A2-44</strain>
    </source>
</reference>
<dbReference type="PROSITE" id="PS51085">
    <property type="entry name" value="2FE2S_FER_2"/>
    <property type="match status" value="1"/>
</dbReference>
<dbReference type="SUPFAM" id="SSF54292">
    <property type="entry name" value="2Fe-2S ferredoxin-like"/>
    <property type="match status" value="1"/>
</dbReference>
<keyword evidence="18" id="KW-1185">Reference proteome</keyword>
<keyword evidence="4" id="KW-0004">4Fe-4S</keyword>
<keyword evidence="7" id="KW-0677">Repeat</keyword>
<dbReference type="GO" id="GO:0051537">
    <property type="term" value="F:2 iron, 2 sulfur cluster binding"/>
    <property type="evidence" value="ECO:0007669"/>
    <property type="project" value="UniProtKB-KW"/>
</dbReference>
<evidence type="ECO:0000256" key="10">
    <source>
        <dbReference type="ARBA" id="ARBA00023014"/>
    </source>
</evidence>
<evidence type="ECO:0000256" key="4">
    <source>
        <dbReference type="ARBA" id="ARBA00022485"/>
    </source>
</evidence>
<feature type="domain" description="4Fe-4S ferredoxin-type" evidence="15">
    <location>
        <begin position="185"/>
        <end position="214"/>
    </location>
</feature>
<dbReference type="InterPro" id="IPR000283">
    <property type="entry name" value="NADH_UbQ_OxRdtase_75kDa_su_CS"/>
</dbReference>